<reference evidence="1" key="1">
    <citation type="submission" date="2025-08" db="UniProtKB">
        <authorList>
            <consortium name="Ensembl"/>
        </authorList>
    </citation>
    <scope>IDENTIFICATION</scope>
</reference>
<accession>A0A8C9PEE2</accession>
<organism evidence="1 2">
    <name type="scientific">Spermophilus dauricus</name>
    <name type="common">Daurian ground squirrel</name>
    <dbReference type="NCBI Taxonomy" id="99837"/>
    <lineage>
        <taxon>Eukaryota</taxon>
        <taxon>Metazoa</taxon>
        <taxon>Chordata</taxon>
        <taxon>Craniata</taxon>
        <taxon>Vertebrata</taxon>
        <taxon>Euteleostomi</taxon>
        <taxon>Mammalia</taxon>
        <taxon>Eutheria</taxon>
        <taxon>Euarchontoglires</taxon>
        <taxon>Glires</taxon>
        <taxon>Rodentia</taxon>
        <taxon>Sciuromorpha</taxon>
        <taxon>Sciuridae</taxon>
        <taxon>Xerinae</taxon>
        <taxon>Marmotini</taxon>
        <taxon>Spermophilus</taxon>
    </lineage>
</organism>
<dbReference type="SUPFAM" id="SSF56235">
    <property type="entry name" value="N-terminal nucleophile aminohydrolases (Ntn hydrolases)"/>
    <property type="match status" value="1"/>
</dbReference>
<keyword evidence="2" id="KW-1185">Reference proteome</keyword>
<proteinExistence type="predicted"/>
<dbReference type="Gene3D" id="3.60.20.10">
    <property type="entry name" value="Glutamine Phosphoribosylpyrophosphate, subunit 1, domain 1"/>
    <property type="match status" value="1"/>
</dbReference>
<dbReference type="AlphaFoldDB" id="A0A8C9PEE2"/>
<evidence type="ECO:0000313" key="1">
    <source>
        <dbReference type="Ensembl" id="ENSSDAP00000006225.1"/>
    </source>
</evidence>
<dbReference type="Ensembl" id="ENSSDAT00000007107.1">
    <property type="protein sequence ID" value="ENSSDAP00000006225.1"/>
    <property type="gene ID" value="ENSSDAG00000005762.1"/>
</dbReference>
<dbReference type="Proteomes" id="UP000694422">
    <property type="component" value="Unplaced"/>
</dbReference>
<reference evidence="1" key="2">
    <citation type="submission" date="2025-09" db="UniProtKB">
        <authorList>
            <consortium name="Ensembl"/>
        </authorList>
    </citation>
    <scope>IDENTIFICATION</scope>
</reference>
<dbReference type="InterPro" id="IPR029055">
    <property type="entry name" value="Ntn_hydrolases_N"/>
</dbReference>
<evidence type="ECO:0000313" key="2">
    <source>
        <dbReference type="Proteomes" id="UP000694422"/>
    </source>
</evidence>
<name>A0A8C9PEE2_SPEDA</name>
<sequence>GRGIVADRKGSRIQQAHSEATNWKYKYGYENLTDMLCKRTADISQVYRQNAKMKLLSCMILNGINEEQGPQCGFKATAVGVKQTEPTSSLEKKK</sequence>
<protein>
    <submittedName>
        <fullName evidence="1">Uncharacterized protein</fullName>
    </submittedName>
</protein>